<dbReference type="EMBL" id="WHZY01000005">
    <property type="protein sequence ID" value="NEG78252.1"/>
    <property type="molecule type" value="Genomic_DNA"/>
</dbReference>
<organism evidence="3 4">
    <name type="scientific">Bifidobacterium avesanii</name>
    <dbReference type="NCBI Taxonomy" id="1798157"/>
    <lineage>
        <taxon>Bacteria</taxon>
        <taxon>Bacillati</taxon>
        <taxon>Actinomycetota</taxon>
        <taxon>Actinomycetes</taxon>
        <taxon>Bifidobacteriales</taxon>
        <taxon>Bifidobacteriaceae</taxon>
        <taxon>Bifidobacterium</taxon>
    </lineage>
</organism>
<accession>A0A7K3TGR6</accession>
<dbReference type="PANTHER" id="PTHR34980:SF2">
    <property type="entry name" value="INNER MEMBRANE PROTEIN YHAH-RELATED"/>
    <property type="match status" value="1"/>
</dbReference>
<feature type="transmembrane region" description="Helical" evidence="2">
    <location>
        <begin position="156"/>
        <end position="179"/>
    </location>
</feature>
<evidence type="ECO:0000313" key="4">
    <source>
        <dbReference type="Proteomes" id="UP000469763"/>
    </source>
</evidence>
<name>A0A7K3TGR6_9BIFI</name>
<proteinExistence type="predicted"/>
<dbReference type="Pfam" id="PF05656">
    <property type="entry name" value="DUF805"/>
    <property type="match status" value="1"/>
</dbReference>
<dbReference type="AlphaFoldDB" id="A0A7K3TGR6"/>
<sequence length="196" mass="21061">MNNPNPNPYVAYSPDDPRSTEGGAPALDDPYYGIGFGAAVARFWRKTFVYRGRASRGEYWWGVLFCFATTLICSVVAAAADTLVLNVPLDDEGPIHSWATLILTVALFVPFLAASVRRLHDENLRGWWVLLPLALEIGYLGAAGTTMFAASASGAAMGTLTTVLLVVAYLLSQVALFILPPNPAGARFDAPRTPGR</sequence>
<feature type="transmembrane region" description="Helical" evidence="2">
    <location>
        <begin position="128"/>
        <end position="150"/>
    </location>
</feature>
<keyword evidence="2" id="KW-1133">Transmembrane helix</keyword>
<dbReference type="Proteomes" id="UP000469763">
    <property type="component" value="Unassembled WGS sequence"/>
</dbReference>
<evidence type="ECO:0000256" key="1">
    <source>
        <dbReference type="SAM" id="MobiDB-lite"/>
    </source>
</evidence>
<dbReference type="RefSeq" id="WP_152349979.1">
    <property type="nucleotide sequence ID" value="NZ_WBSN01000004.1"/>
</dbReference>
<dbReference type="GO" id="GO:0005886">
    <property type="term" value="C:plasma membrane"/>
    <property type="evidence" value="ECO:0007669"/>
    <property type="project" value="TreeGrafter"/>
</dbReference>
<feature type="transmembrane region" description="Helical" evidence="2">
    <location>
        <begin position="95"/>
        <end position="116"/>
    </location>
</feature>
<evidence type="ECO:0000256" key="2">
    <source>
        <dbReference type="SAM" id="Phobius"/>
    </source>
</evidence>
<keyword evidence="2" id="KW-0472">Membrane</keyword>
<gene>
    <name evidence="3" type="ORF">GFD22_04570</name>
</gene>
<comment type="caution">
    <text evidence="3">The sequence shown here is derived from an EMBL/GenBank/DDBJ whole genome shotgun (WGS) entry which is preliminary data.</text>
</comment>
<dbReference type="PANTHER" id="PTHR34980">
    <property type="entry name" value="INNER MEMBRANE PROTEIN-RELATED-RELATED"/>
    <property type="match status" value="1"/>
</dbReference>
<feature type="transmembrane region" description="Helical" evidence="2">
    <location>
        <begin position="59"/>
        <end position="80"/>
    </location>
</feature>
<reference evidence="3 4" key="1">
    <citation type="submission" date="2019-10" db="EMBL/GenBank/DDBJ databases">
        <title>Bifidobacterium from non-human primates.</title>
        <authorList>
            <person name="Modesto M."/>
        </authorList>
    </citation>
    <scope>NUCLEOTIDE SEQUENCE [LARGE SCALE GENOMIC DNA]</scope>
    <source>
        <strain evidence="3 4">TREC</strain>
    </source>
</reference>
<keyword evidence="2" id="KW-0812">Transmembrane</keyword>
<protein>
    <submittedName>
        <fullName evidence="3">DUF805 domain-containing protein</fullName>
    </submittedName>
</protein>
<dbReference type="InterPro" id="IPR008523">
    <property type="entry name" value="DUF805"/>
</dbReference>
<feature type="region of interest" description="Disordered" evidence="1">
    <location>
        <begin position="1"/>
        <end position="20"/>
    </location>
</feature>
<evidence type="ECO:0000313" key="3">
    <source>
        <dbReference type="EMBL" id="NEG78252.1"/>
    </source>
</evidence>
<dbReference type="OrthoDB" id="9812349at2"/>
<keyword evidence="4" id="KW-1185">Reference proteome</keyword>